<protein>
    <recommendedName>
        <fullName evidence="1">PDZ domain-containing protein</fullName>
    </recommendedName>
</protein>
<reference evidence="2 4" key="2">
    <citation type="journal article" date="2016" name="Genome Announc.">
        <title>Genome Sequence of Nitrosomonas communis Strain Nm2, a Mesophilic Ammonia-Oxidizing Bacterium Isolated from Mediterranean Soil.</title>
        <authorList>
            <person name="Kozlowski J.A."/>
            <person name="Kits K.D."/>
            <person name="Stein L.Y."/>
        </authorList>
    </citation>
    <scope>NUCLEOTIDE SEQUENCE [LARGE SCALE GENOMIC DNA]</scope>
    <source>
        <strain evidence="2 4">Nm2</strain>
    </source>
</reference>
<reference evidence="4" key="1">
    <citation type="submission" date="2015-05" db="EMBL/GenBank/DDBJ databases">
        <title>Draft genome of Nitrosomonas communis strain Nm2.</title>
        <authorList>
            <person name="Kozlowski J.A."/>
            <person name="Kits K.D."/>
            <person name="Stein L.Y."/>
        </authorList>
    </citation>
    <scope>NUCLEOTIDE SEQUENCE [LARGE SCALE GENOMIC DNA]</scope>
    <source>
        <strain evidence="4">Nm2</strain>
    </source>
</reference>
<dbReference type="Proteomes" id="UP000324176">
    <property type="component" value="Unassembled WGS sequence"/>
</dbReference>
<sequence length="440" mass="50048">MQYGFLISLVTILAGFSLKAWEAYIDTNNKVKDREAKVALEQITKETLSNFMYLAILINTIEKQKPTKFWDIRRANETELAYQDRAKNHFRDYQHEIQSYLQELKYSNAVFKSFHRNLSYADTKLQEHIESTYHQLDEVIDAFERFETGLKHLLSLDLSDLERTTRSIALHQEKIINSKIAIFYAAAHFCAVLKDTTDTVTLSEYLRLIGININLQPGMEGYQMALKEVAKLSNEKVAVLSNGLKEGNSGSGREIERRISDPYLLMLRKATGLGEELSEGELSNIQNKALNRDEHEPIKLFRMAAYSYLESDGHASITYFERALKSETMSDIMKKYAQLSVDRLKNPEKYEESIGIMVLEITEGGNFDKAGIKTGDVLLSLDGKTIYEPMEIASELGKDRKSPFLVKLIRNDQLIKIVIHGGESAGAILTQLIILNAVQL</sequence>
<evidence type="ECO:0000313" key="2">
    <source>
        <dbReference type="EMBL" id="AKH37550.1"/>
    </source>
</evidence>
<accession>A0A0F7KB06</accession>
<feature type="domain" description="PDZ" evidence="1">
    <location>
        <begin position="349"/>
        <end position="417"/>
    </location>
</feature>
<dbReference type="RefSeq" id="WP_046849631.1">
    <property type="nucleotide sequence ID" value="NZ_CP011451.1"/>
</dbReference>
<evidence type="ECO:0000313" key="3">
    <source>
        <dbReference type="EMBL" id="TYP92398.1"/>
    </source>
</evidence>
<dbReference type="EMBL" id="VNHT01000006">
    <property type="protein sequence ID" value="TYP92398.1"/>
    <property type="molecule type" value="Genomic_DNA"/>
</dbReference>
<dbReference type="InterPro" id="IPR036034">
    <property type="entry name" value="PDZ_sf"/>
</dbReference>
<dbReference type="Pfam" id="PF13180">
    <property type="entry name" value="PDZ_2"/>
    <property type="match status" value="1"/>
</dbReference>
<dbReference type="KEGG" id="nco:AAW31_06525"/>
<dbReference type="AlphaFoldDB" id="A0A0F7KB06"/>
<dbReference type="EMBL" id="CP011451">
    <property type="protein sequence ID" value="AKH37550.1"/>
    <property type="molecule type" value="Genomic_DNA"/>
</dbReference>
<keyword evidence="4" id="KW-1185">Reference proteome</keyword>
<dbReference type="Gene3D" id="2.30.42.10">
    <property type="match status" value="1"/>
</dbReference>
<evidence type="ECO:0000313" key="4">
    <source>
        <dbReference type="Proteomes" id="UP000034156"/>
    </source>
</evidence>
<gene>
    <name evidence="2" type="ORF">AAW31_06525</name>
    <name evidence="3" type="ORF">BCL69_100684</name>
</gene>
<dbReference type="PATRIC" id="fig|44574.3.peg.1563"/>
<dbReference type="Proteomes" id="UP000034156">
    <property type="component" value="Chromosome"/>
</dbReference>
<evidence type="ECO:0000259" key="1">
    <source>
        <dbReference type="Pfam" id="PF13180"/>
    </source>
</evidence>
<organism evidence="2 4">
    <name type="scientific">Nitrosomonas communis</name>
    <dbReference type="NCBI Taxonomy" id="44574"/>
    <lineage>
        <taxon>Bacteria</taxon>
        <taxon>Pseudomonadati</taxon>
        <taxon>Pseudomonadota</taxon>
        <taxon>Betaproteobacteria</taxon>
        <taxon>Nitrosomonadales</taxon>
        <taxon>Nitrosomonadaceae</taxon>
        <taxon>Nitrosomonas</taxon>
    </lineage>
</organism>
<evidence type="ECO:0000313" key="5">
    <source>
        <dbReference type="Proteomes" id="UP000324176"/>
    </source>
</evidence>
<dbReference type="SUPFAM" id="SSF50156">
    <property type="entry name" value="PDZ domain-like"/>
    <property type="match status" value="1"/>
</dbReference>
<dbReference type="InterPro" id="IPR001478">
    <property type="entry name" value="PDZ"/>
</dbReference>
<dbReference type="OrthoDB" id="10008586at2"/>
<name>A0A0F7KB06_9PROT</name>
<proteinExistence type="predicted"/>
<reference evidence="3 5" key="3">
    <citation type="submission" date="2019-07" db="EMBL/GenBank/DDBJ databases">
        <title>Active sludge and wastewater microbial communities from Klosterneuburg, Austria.</title>
        <authorList>
            <person name="Wagner M."/>
        </authorList>
    </citation>
    <scope>NUCLEOTIDE SEQUENCE [LARGE SCALE GENOMIC DNA]</scope>
    <source>
        <strain evidence="3 5">Nm2</strain>
    </source>
</reference>